<evidence type="ECO:0000313" key="2">
    <source>
        <dbReference type="EMBL" id="WOF16478.1"/>
    </source>
</evidence>
<dbReference type="InterPro" id="IPR016181">
    <property type="entry name" value="Acyl_CoA_acyltransferase"/>
</dbReference>
<dbReference type="Gene3D" id="3.40.630.90">
    <property type="match status" value="1"/>
</dbReference>
<dbReference type="InterPro" id="IPR052729">
    <property type="entry name" value="Acyl/Acetyltrans_Enzymes"/>
</dbReference>
<protein>
    <submittedName>
        <fullName evidence="2">GNAT family N-acetyltransferase</fullName>
    </submittedName>
</protein>
<sequence length="287" mass="31948">MAGNTSGNAENVIVRNLHPAEIKTAIKWAAIEGWNPGIYDGECHYAVDPEGWFAAEINEEMVGIVQFSNYDDNFSFGGFLVVKEEFRNMGIGDALLKTGLAHTKGSICGADGVFEMQDTYSRKYGLIFAYRNIRWEGEIRGEKNHGLLKAEDVPFESLLSYDARHFPVVREKFLERWVNQKESTCLVSCEGDLINGYGMIRKCVEGYKIGPLFADNPDIAEKIFSGLCGSVESGPVYLDTPEPNSDAVALAKKYNMTEVFGTARMYTKEIPKLPLENIFGVTSFEMG</sequence>
<keyword evidence="3" id="KW-1185">Reference proteome</keyword>
<dbReference type="PROSITE" id="PS51186">
    <property type="entry name" value="GNAT"/>
    <property type="match status" value="1"/>
</dbReference>
<proteinExistence type="predicted"/>
<dbReference type="RefSeq" id="WP_317135896.1">
    <property type="nucleotide sequence ID" value="NZ_CP043875.1"/>
</dbReference>
<dbReference type="AlphaFoldDB" id="A0AA97FEB5"/>
<reference evidence="2 3" key="1">
    <citation type="submission" date="2019-09" db="EMBL/GenBank/DDBJ databases">
        <title>The complete genome of Methanoplanus sp. FWC-SCC4.</title>
        <authorList>
            <person name="Chen S.-C."/>
            <person name="Zhou Y.-Z."/>
            <person name="Lai M.-C."/>
        </authorList>
    </citation>
    <scope>NUCLEOTIDE SEQUENCE [LARGE SCALE GENOMIC DNA]</scope>
    <source>
        <strain evidence="2 3">FWC-SCC4</strain>
    </source>
</reference>
<name>A0AA97FEB5_9EURY</name>
<dbReference type="SUPFAM" id="SSF55729">
    <property type="entry name" value="Acyl-CoA N-acyltransferases (Nat)"/>
    <property type="match status" value="1"/>
</dbReference>
<dbReference type="KEGG" id="mefw:F1737_07070"/>
<dbReference type="CDD" id="cd04301">
    <property type="entry name" value="NAT_SF"/>
    <property type="match status" value="1"/>
</dbReference>
<organism evidence="2 3">
    <name type="scientific">Methanochimaera problematica</name>
    <dbReference type="NCBI Taxonomy" id="2609417"/>
    <lineage>
        <taxon>Archaea</taxon>
        <taxon>Methanobacteriati</taxon>
        <taxon>Methanobacteriota</taxon>
        <taxon>Stenosarchaea group</taxon>
        <taxon>Methanomicrobia</taxon>
        <taxon>Methanomicrobiales</taxon>
        <taxon>Methanomicrobiaceae</taxon>
        <taxon>Methanochimaera</taxon>
    </lineage>
</organism>
<dbReference type="PANTHER" id="PTHR47237:SF1">
    <property type="entry name" value="SLL0310 PROTEIN"/>
    <property type="match status" value="1"/>
</dbReference>
<dbReference type="InterPro" id="IPR000182">
    <property type="entry name" value="GNAT_dom"/>
</dbReference>
<dbReference type="GeneID" id="85229919"/>
<dbReference type="Gene3D" id="3.40.630.30">
    <property type="match status" value="1"/>
</dbReference>
<evidence type="ECO:0000259" key="1">
    <source>
        <dbReference type="PROSITE" id="PS51186"/>
    </source>
</evidence>
<dbReference type="GO" id="GO:0016747">
    <property type="term" value="F:acyltransferase activity, transferring groups other than amino-acyl groups"/>
    <property type="evidence" value="ECO:0007669"/>
    <property type="project" value="InterPro"/>
</dbReference>
<dbReference type="Pfam" id="PF18014">
    <property type="entry name" value="Acetyltransf_18"/>
    <property type="match status" value="1"/>
</dbReference>
<dbReference type="Proteomes" id="UP001301797">
    <property type="component" value="Chromosome"/>
</dbReference>
<evidence type="ECO:0000313" key="3">
    <source>
        <dbReference type="Proteomes" id="UP001301797"/>
    </source>
</evidence>
<dbReference type="InterPro" id="IPR041496">
    <property type="entry name" value="YitH/HolE_GNAT"/>
</dbReference>
<gene>
    <name evidence="2" type="ORF">F1737_07070</name>
</gene>
<accession>A0AA97FEB5</accession>
<dbReference type="PANTHER" id="PTHR47237">
    <property type="entry name" value="SLL0310 PROTEIN"/>
    <property type="match status" value="1"/>
</dbReference>
<feature type="domain" description="N-acetyltransferase" evidence="1">
    <location>
        <begin position="12"/>
        <end position="146"/>
    </location>
</feature>
<dbReference type="EMBL" id="CP043875">
    <property type="protein sequence ID" value="WOF16478.1"/>
    <property type="molecule type" value="Genomic_DNA"/>
</dbReference>
<dbReference type="Pfam" id="PF00583">
    <property type="entry name" value="Acetyltransf_1"/>
    <property type="match status" value="1"/>
</dbReference>